<dbReference type="EMBL" id="LAZR01055606">
    <property type="protein sequence ID" value="KKK76001.1"/>
    <property type="molecule type" value="Genomic_DNA"/>
</dbReference>
<protein>
    <submittedName>
        <fullName evidence="3">Uncharacterized protein</fullName>
    </submittedName>
</protein>
<gene>
    <name evidence="3" type="ORF">LCGC14_2868070</name>
</gene>
<dbReference type="AlphaFoldDB" id="A0A0F9AUX6"/>
<feature type="compositionally biased region" description="Low complexity" evidence="1">
    <location>
        <begin position="114"/>
        <end position="123"/>
    </location>
</feature>
<comment type="caution">
    <text evidence="3">The sequence shown here is derived from an EMBL/GenBank/DDBJ whole genome shotgun (WGS) entry which is preliminary data.</text>
</comment>
<accession>A0A0F9AUX6</accession>
<sequence length="123" mass="13776">MAAMGALFAALAIPLKVLWNVVQERRKRRRKMAAVESAARRDQAAAWRLHQADEIQRLRTELAEKSEHVTQLYERLVSTTRTLADMSTTVDTAHNRLRQRAMSTPPAPSRESGKPPSSKASKG</sequence>
<evidence type="ECO:0000256" key="1">
    <source>
        <dbReference type="SAM" id="MobiDB-lite"/>
    </source>
</evidence>
<feature type="region of interest" description="Disordered" evidence="1">
    <location>
        <begin position="89"/>
        <end position="123"/>
    </location>
</feature>
<keyword evidence="2" id="KW-1133">Transmembrane helix</keyword>
<organism evidence="3">
    <name type="scientific">marine sediment metagenome</name>
    <dbReference type="NCBI Taxonomy" id="412755"/>
    <lineage>
        <taxon>unclassified sequences</taxon>
        <taxon>metagenomes</taxon>
        <taxon>ecological metagenomes</taxon>
    </lineage>
</organism>
<evidence type="ECO:0000313" key="3">
    <source>
        <dbReference type="EMBL" id="KKK76001.1"/>
    </source>
</evidence>
<keyword evidence="2" id="KW-0472">Membrane</keyword>
<reference evidence="3" key="1">
    <citation type="journal article" date="2015" name="Nature">
        <title>Complex archaea that bridge the gap between prokaryotes and eukaryotes.</title>
        <authorList>
            <person name="Spang A."/>
            <person name="Saw J.H."/>
            <person name="Jorgensen S.L."/>
            <person name="Zaremba-Niedzwiedzka K."/>
            <person name="Martijn J."/>
            <person name="Lind A.E."/>
            <person name="van Eijk R."/>
            <person name="Schleper C."/>
            <person name="Guy L."/>
            <person name="Ettema T.J."/>
        </authorList>
    </citation>
    <scope>NUCLEOTIDE SEQUENCE</scope>
</reference>
<name>A0A0F9AUX6_9ZZZZ</name>
<proteinExistence type="predicted"/>
<keyword evidence="2" id="KW-0812">Transmembrane</keyword>
<evidence type="ECO:0000256" key="2">
    <source>
        <dbReference type="SAM" id="Phobius"/>
    </source>
</evidence>
<feature type="transmembrane region" description="Helical" evidence="2">
    <location>
        <begin position="6"/>
        <end position="22"/>
    </location>
</feature>